<dbReference type="KEGG" id="tvd:SG34_021245"/>
<evidence type="ECO:0000313" key="2">
    <source>
        <dbReference type="EMBL" id="WDE03877.1"/>
    </source>
</evidence>
<keyword evidence="3" id="KW-1185">Reference proteome</keyword>
<dbReference type="EMBL" id="CP059733">
    <property type="protein sequence ID" value="WDE03877.1"/>
    <property type="molecule type" value="Genomic_DNA"/>
</dbReference>
<dbReference type="RefSeq" id="WP_152647286.1">
    <property type="nucleotide sequence ID" value="NZ_CP059733.1"/>
</dbReference>
<gene>
    <name evidence="2" type="ORF">SG34_021245</name>
</gene>
<reference evidence="2 3" key="2">
    <citation type="journal article" date="2022" name="Mar. Drugs">
        <title>Bioassay-Guided Fractionation Leads to the Detection of Cholic Acid Generated by the Rare Thalassomonas sp.</title>
        <authorList>
            <person name="Pheiffer F."/>
            <person name="Schneider Y.K."/>
            <person name="Hansen E.H."/>
            <person name="Andersen J.H."/>
            <person name="Isaksson J."/>
            <person name="Busche T."/>
            <person name="R C."/>
            <person name="Kalinowski J."/>
            <person name="Zyl L.V."/>
            <person name="Trindade M."/>
        </authorList>
    </citation>
    <scope>NUCLEOTIDE SEQUENCE [LARGE SCALE GENOMIC DNA]</scope>
    <source>
        <strain evidence="2 3">XOM25</strain>
    </source>
</reference>
<dbReference type="Proteomes" id="UP000032352">
    <property type="component" value="Chromosome"/>
</dbReference>
<proteinExistence type="predicted"/>
<organism evidence="2 3">
    <name type="scientific">Thalassomonas viridans</name>
    <dbReference type="NCBI Taxonomy" id="137584"/>
    <lineage>
        <taxon>Bacteria</taxon>
        <taxon>Pseudomonadati</taxon>
        <taxon>Pseudomonadota</taxon>
        <taxon>Gammaproteobacteria</taxon>
        <taxon>Alteromonadales</taxon>
        <taxon>Colwelliaceae</taxon>
        <taxon>Thalassomonas</taxon>
    </lineage>
</organism>
<dbReference type="AlphaFoldDB" id="A0AAE9Z0A6"/>
<sequence>MLLIRALLLLYFSSVMTGKALANSANEVIYVDGVLYKVNLYHLDWNNVGTLGVAELDVIGDNGQELVFTVGTKVSYTCYWNSCNNSNRSSYDTIKLTVTCQAATGAIIPIAETSQRVVYPASNKVVNLSIFEEATTHGDCQQLKVALSSKEFQLDEWGHTMYIAILEKF</sequence>
<protein>
    <submittedName>
        <fullName evidence="2">Uncharacterized protein</fullName>
    </submittedName>
</protein>
<evidence type="ECO:0000256" key="1">
    <source>
        <dbReference type="SAM" id="SignalP"/>
    </source>
</evidence>
<evidence type="ECO:0000313" key="3">
    <source>
        <dbReference type="Proteomes" id="UP000032352"/>
    </source>
</evidence>
<name>A0AAE9Z0A6_9GAMM</name>
<feature type="signal peptide" evidence="1">
    <location>
        <begin position="1"/>
        <end position="22"/>
    </location>
</feature>
<feature type="chain" id="PRO_5042237851" evidence="1">
    <location>
        <begin position="23"/>
        <end position="169"/>
    </location>
</feature>
<accession>A0AAE9Z0A6</accession>
<keyword evidence="1" id="KW-0732">Signal</keyword>
<reference evidence="2 3" key="1">
    <citation type="journal article" date="2015" name="Genome Announc.">
        <title>Draft Genome Sequences of Marine Isolates of Thalassomonas viridans and Thalassomonas actiniarum.</title>
        <authorList>
            <person name="Olonade I."/>
            <person name="van Zyl L.J."/>
            <person name="Trindade M."/>
        </authorList>
    </citation>
    <scope>NUCLEOTIDE SEQUENCE [LARGE SCALE GENOMIC DNA]</scope>
    <source>
        <strain evidence="2 3">XOM25</strain>
    </source>
</reference>